<sequence>MDSVWLLLCTIAKLVFTIIWLMLVVIFRTGKCAVRTAAWVIVKCARFVGIRRKRIHFALMGETQGLVEETTGPIAPWRLVREGLDPEKYRGNYPVLRTHVPPVTTPQPRLVCRSFRATGTGRQVRGRPGAGKRSRLRFPISAEVTARPKKLPKIQGEWEFGFWPFPETDVCGRPSECVRMKTLLHHVTSL</sequence>
<reference evidence="2" key="1">
    <citation type="submission" date="2019-11" db="UniProtKB">
        <authorList>
            <consortium name="WormBaseParasite"/>
        </authorList>
    </citation>
    <scope>IDENTIFICATION</scope>
</reference>
<keyword evidence="1" id="KW-1133">Transmembrane helix</keyword>
<dbReference type="WBParaSite" id="MCU_006983-RB">
    <property type="protein sequence ID" value="MCU_006983-RB"/>
    <property type="gene ID" value="MCU_006983"/>
</dbReference>
<feature type="transmembrane region" description="Helical" evidence="1">
    <location>
        <begin position="6"/>
        <end position="27"/>
    </location>
</feature>
<evidence type="ECO:0000256" key="1">
    <source>
        <dbReference type="SAM" id="Phobius"/>
    </source>
</evidence>
<keyword evidence="1" id="KW-0472">Membrane</keyword>
<proteinExistence type="predicted"/>
<protein>
    <submittedName>
        <fullName evidence="2">Secreted protein</fullName>
    </submittedName>
</protein>
<name>A0A5K3FB19_MESCO</name>
<accession>A0A5K3FB19</accession>
<evidence type="ECO:0000313" key="2">
    <source>
        <dbReference type="WBParaSite" id="MCU_006983-RB"/>
    </source>
</evidence>
<organism evidence="2">
    <name type="scientific">Mesocestoides corti</name>
    <name type="common">Flatworm</name>
    <dbReference type="NCBI Taxonomy" id="53468"/>
    <lineage>
        <taxon>Eukaryota</taxon>
        <taxon>Metazoa</taxon>
        <taxon>Spiralia</taxon>
        <taxon>Lophotrochozoa</taxon>
        <taxon>Platyhelminthes</taxon>
        <taxon>Cestoda</taxon>
        <taxon>Eucestoda</taxon>
        <taxon>Cyclophyllidea</taxon>
        <taxon>Mesocestoididae</taxon>
        <taxon>Mesocestoides</taxon>
    </lineage>
</organism>
<keyword evidence="1" id="KW-0812">Transmembrane</keyword>
<dbReference type="AlphaFoldDB" id="A0A5K3FB19"/>